<evidence type="ECO:0000313" key="3">
    <source>
        <dbReference type="Proteomes" id="UP001430953"/>
    </source>
</evidence>
<dbReference type="Proteomes" id="UP001430953">
    <property type="component" value="Unassembled WGS sequence"/>
</dbReference>
<feature type="domain" description="MADF" evidence="1">
    <location>
        <begin position="12"/>
        <end position="106"/>
    </location>
</feature>
<gene>
    <name evidence="2" type="ORF">PUN28_001767</name>
</gene>
<dbReference type="InterPro" id="IPR006578">
    <property type="entry name" value="MADF-dom"/>
</dbReference>
<proteinExistence type="predicted"/>
<keyword evidence="3" id="KW-1185">Reference proteome</keyword>
<organism evidence="2 3">
    <name type="scientific">Cardiocondyla obscurior</name>
    <dbReference type="NCBI Taxonomy" id="286306"/>
    <lineage>
        <taxon>Eukaryota</taxon>
        <taxon>Metazoa</taxon>
        <taxon>Ecdysozoa</taxon>
        <taxon>Arthropoda</taxon>
        <taxon>Hexapoda</taxon>
        <taxon>Insecta</taxon>
        <taxon>Pterygota</taxon>
        <taxon>Neoptera</taxon>
        <taxon>Endopterygota</taxon>
        <taxon>Hymenoptera</taxon>
        <taxon>Apocrita</taxon>
        <taxon>Aculeata</taxon>
        <taxon>Formicoidea</taxon>
        <taxon>Formicidae</taxon>
        <taxon>Myrmicinae</taxon>
        <taxon>Cardiocondyla</taxon>
    </lineage>
</organism>
<dbReference type="EMBL" id="JADYXP020000002">
    <property type="protein sequence ID" value="KAL0129730.1"/>
    <property type="molecule type" value="Genomic_DNA"/>
</dbReference>
<dbReference type="PANTHER" id="PTHR21505:SF8">
    <property type="entry name" value="DPT-YFP REPRESSOR BY OVEREXPRESSION, ISOFORM D-RELATED"/>
    <property type="match status" value="1"/>
</dbReference>
<dbReference type="SMART" id="SM00595">
    <property type="entry name" value="MADF"/>
    <property type="match status" value="1"/>
</dbReference>
<dbReference type="PROSITE" id="PS51029">
    <property type="entry name" value="MADF"/>
    <property type="match status" value="1"/>
</dbReference>
<evidence type="ECO:0000313" key="2">
    <source>
        <dbReference type="EMBL" id="KAL0129730.1"/>
    </source>
</evidence>
<evidence type="ECO:0000259" key="1">
    <source>
        <dbReference type="PROSITE" id="PS51029"/>
    </source>
</evidence>
<name>A0AAW2GR43_9HYME</name>
<accession>A0AAW2GR43</accession>
<protein>
    <recommendedName>
        <fullName evidence="1">MADF domain-containing protein</fullName>
    </recommendedName>
</protein>
<reference evidence="2 3" key="1">
    <citation type="submission" date="2023-03" db="EMBL/GenBank/DDBJ databases">
        <title>High recombination rates correlate with genetic variation in Cardiocondyla obscurior ants.</title>
        <authorList>
            <person name="Errbii M."/>
        </authorList>
    </citation>
    <scope>NUCLEOTIDE SEQUENCE [LARGE SCALE GENOMIC DNA]</scope>
    <source>
        <strain evidence="2">Alpha-2009</strain>
        <tissue evidence="2">Whole body</tissue>
    </source>
</reference>
<dbReference type="PANTHER" id="PTHR21505">
    <property type="entry name" value="MADF DOMAIN-CONTAINING PROTEIN-RELATED"/>
    <property type="match status" value="1"/>
</dbReference>
<dbReference type="AlphaFoldDB" id="A0AAW2GR43"/>
<dbReference type="Pfam" id="PF10545">
    <property type="entry name" value="MADF_DNA_bdg"/>
    <property type="match status" value="1"/>
</dbReference>
<comment type="caution">
    <text evidence="2">The sequence shown here is derived from an EMBL/GenBank/DDBJ whole genome shotgun (WGS) entry which is preliminary data.</text>
</comment>
<sequence length="293" mass="33979">MPNVWTEDDTEKLIALYGRYQCLWNPFYSEFNSKSLRYEAYKKIKSSMNISGLTICDCIKRIVYVKKEYCYELSKIAAAIYSNKLYAPKAKWFKSTHMLFFPRTNNNTDLTAKLYLCDKMVVIIDTVSSVQLQDSLISSKTFQTFDVATETNNGTAEHETQTDLLHDRSTYTDNIPMKMDEKKIQDSFDIFGKNIAFQLRTIDIETAVELEKKIQTLITKARLKILESKLIDQSNNRLFCCCDCNDCKIMCKDETCSCGLTLKECLFTKIKKVLWVLLRAICKKERGKIQSLQ</sequence>